<dbReference type="FunFam" id="3.40.50.300:FF:000225">
    <property type="entry name" value="Thymidylate kinase"/>
    <property type="match status" value="1"/>
</dbReference>
<dbReference type="RefSeq" id="WP_110263726.1">
    <property type="nucleotide sequence ID" value="NZ_CAKZQT010000007.1"/>
</dbReference>
<evidence type="ECO:0000256" key="4">
    <source>
        <dbReference type="ARBA" id="ARBA00022679"/>
    </source>
</evidence>
<comment type="similarity">
    <text evidence="1 12">Belongs to the thymidylate kinase family.</text>
</comment>
<evidence type="ECO:0000256" key="12">
    <source>
        <dbReference type="HAMAP-Rule" id="MF_00165"/>
    </source>
</evidence>
<sequence>MRGRLITLEGGEGSGKSTQARHVRDWLQARGREVVLTREPGGTPLAEAVRELVLHRWDEGMTPATELLLMFAARAAHVHALIEPALARGADVVCDRYIDSSHAYQGARGVDGVHLAALEALAIPGTMPDLTLVLDLPPDLGLERARARGVGNRFEDEALAYMARVREIFLARARQAPQRCVVVDASVSAEQVAAAIDAVLGARL</sequence>
<evidence type="ECO:0000256" key="11">
    <source>
        <dbReference type="ARBA" id="ARBA00057735"/>
    </source>
</evidence>
<evidence type="ECO:0000256" key="9">
    <source>
        <dbReference type="ARBA" id="ARBA00029962"/>
    </source>
</evidence>
<dbReference type="AlphaFoldDB" id="A0A318EKM6"/>
<comment type="caution">
    <text evidence="14">The sequence shown here is derived from an EMBL/GenBank/DDBJ whole genome shotgun (WGS) entry which is preliminary data.</text>
</comment>
<evidence type="ECO:0000256" key="7">
    <source>
        <dbReference type="ARBA" id="ARBA00022777"/>
    </source>
</evidence>
<name>A0A318EKM6_9GAMM</name>
<keyword evidence="6 12" id="KW-0547">Nucleotide-binding</keyword>
<keyword evidence="5 12" id="KW-0545">Nucleotide biosynthesis</keyword>
<keyword evidence="8 12" id="KW-0067">ATP-binding</keyword>
<dbReference type="GO" id="GO:0006227">
    <property type="term" value="P:dUDP biosynthetic process"/>
    <property type="evidence" value="ECO:0007669"/>
    <property type="project" value="TreeGrafter"/>
</dbReference>
<reference evidence="14 15" key="1">
    <citation type="submission" date="2018-04" db="EMBL/GenBank/DDBJ databases">
        <title>Genomic Encyclopedia of Type Strains, Phase IV (KMG-IV): sequencing the most valuable type-strain genomes for metagenomic binning, comparative biology and taxonomic classification.</title>
        <authorList>
            <person name="Goeker M."/>
        </authorList>
    </citation>
    <scope>NUCLEOTIDE SEQUENCE [LARGE SCALE GENOMIC DNA]</scope>
    <source>
        <strain evidence="14 15">DSM 104150</strain>
    </source>
</reference>
<dbReference type="InterPro" id="IPR018095">
    <property type="entry name" value="Thymidylate_kin_CS"/>
</dbReference>
<evidence type="ECO:0000256" key="1">
    <source>
        <dbReference type="ARBA" id="ARBA00009776"/>
    </source>
</evidence>
<dbReference type="PROSITE" id="PS01331">
    <property type="entry name" value="THYMIDYLATE_KINASE"/>
    <property type="match status" value="1"/>
</dbReference>
<dbReference type="Proteomes" id="UP000248330">
    <property type="component" value="Unassembled WGS sequence"/>
</dbReference>
<accession>A0A318EKM6</accession>
<dbReference type="GO" id="GO:0006233">
    <property type="term" value="P:dTDP biosynthetic process"/>
    <property type="evidence" value="ECO:0007669"/>
    <property type="project" value="InterPro"/>
</dbReference>
<dbReference type="InterPro" id="IPR039430">
    <property type="entry name" value="Thymidylate_kin-like_dom"/>
</dbReference>
<keyword evidence="4 12" id="KW-0808">Transferase</keyword>
<dbReference type="GO" id="GO:0005829">
    <property type="term" value="C:cytosol"/>
    <property type="evidence" value="ECO:0007669"/>
    <property type="project" value="TreeGrafter"/>
</dbReference>
<organism evidence="14 15">
    <name type="scientific">Sinimarinibacterium flocculans</name>
    <dbReference type="NCBI Taxonomy" id="985250"/>
    <lineage>
        <taxon>Bacteria</taxon>
        <taxon>Pseudomonadati</taxon>
        <taxon>Pseudomonadota</taxon>
        <taxon>Gammaproteobacteria</taxon>
        <taxon>Nevskiales</taxon>
        <taxon>Nevskiaceae</taxon>
        <taxon>Sinimarinibacterium</taxon>
    </lineage>
</organism>
<evidence type="ECO:0000256" key="8">
    <source>
        <dbReference type="ARBA" id="ARBA00022840"/>
    </source>
</evidence>
<dbReference type="EC" id="2.7.4.9" evidence="2 12"/>
<keyword evidence="7 12" id="KW-0418">Kinase</keyword>
<gene>
    <name evidence="12" type="primary">tmk</name>
    <name evidence="14" type="ORF">C8D93_101680</name>
</gene>
<dbReference type="InterPro" id="IPR018094">
    <property type="entry name" value="Thymidylate_kinase"/>
</dbReference>
<dbReference type="GO" id="GO:0004798">
    <property type="term" value="F:dTMP kinase activity"/>
    <property type="evidence" value="ECO:0007669"/>
    <property type="project" value="UniProtKB-UniRule"/>
</dbReference>
<keyword evidence="15" id="KW-1185">Reference proteome</keyword>
<evidence type="ECO:0000259" key="13">
    <source>
        <dbReference type="Pfam" id="PF02223"/>
    </source>
</evidence>
<proteinExistence type="inferred from homology"/>
<dbReference type="InterPro" id="IPR027417">
    <property type="entry name" value="P-loop_NTPase"/>
</dbReference>
<dbReference type="GO" id="GO:0005524">
    <property type="term" value="F:ATP binding"/>
    <property type="evidence" value="ECO:0007669"/>
    <property type="project" value="UniProtKB-UniRule"/>
</dbReference>
<feature type="binding site" evidence="12">
    <location>
        <begin position="10"/>
        <end position="17"/>
    </location>
    <ligand>
        <name>ATP</name>
        <dbReference type="ChEBI" id="CHEBI:30616"/>
    </ligand>
</feature>
<dbReference type="HAMAP" id="MF_00165">
    <property type="entry name" value="Thymidylate_kinase"/>
    <property type="match status" value="1"/>
</dbReference>
<comment type="function">
    <text evidence="11 12">Phosphorylation of dTMP to form dTDP in both de novo and salvage pathways of dTTP synthesis.</text>
</comment>
<dbReference type="EMBL" id="QICN01000001">
    <property type="protein sequence ID" value="PXV71625.1"/>
    <property type="molecule type" value="Genomic_DNA"/>
</dbReference>
<evidence type="ECO:0000313" key="14">
    <source>
        <dbReference type="EMBL" id="PXV71625.1"/>
    </source>
</evidence>
<dbReference type="NCBIfam" id="TIGR00041">
    <property type="entry name" value="DTMP_kinase"/>
    <property type="match status" value="1"/>
</dbReference>
<dbReference type="GO" id="GO:0006235">
    <property type="term" value="P:dTTP biosynthetic process"/>
    <property type="evidence" value="ECO:0007669"/>
    <property type="project" value="UniProtKB-UniRule"/>
</dbReference>
<comment type="catalytic activity">
    <reaction evidence="10 12">
        <text>dTMP + ATP = dTDP + ADP</text>
        <dbReference type="Rhea" id="RHEA:13517"/>
        <dbReference type="ChEBI" id="CHEBI:30616"/>
        <dbReference type="ChEBI" id="CHEBI:58369"/>
        <dbReference type="ChEBI" id="CHEBI:63528"/>
        <dbReference type="ChEBI" id="CHEBI:456216"/>
        <dbReference type="EC" id="2.7.4.9"/>
    </reaction>
</comment>
<evidence type="ECO:0000256" key="6">
    <source>
        <dbReference type="ARBA" id="ARBA00022741"/>
    </source>
</evidence>
<evidence type="ECO:0000256" key="10">
    <source>
        <dbReference type="ARBA" id="ARBA00048743"/>
    </source>
</evidence>
<dbReference type="Gene3D" id="3.40.50.300">
    <property type="entry name" value="P-loop containing nucleotide triphosphate hydrolases"/>
    <property type="match status" value="1"/>
</dbReference>
<evidence type="ECO:0000256" key="5">
    <source>
        <dbReference type="ARBA" id="ARBA00022727"/>
    </source>
</evidence>
<feature type="domain" description="Thymidylate kinase-like" evidence="13">
    <location>
        <begin position="8"/>
        <end position="196"/>
    </location>
</feature>
<evidence type="ECO:0000256" key="2">
    <source>
        <dbReference type="ARBA" id="ARBA00012980"/>
    </source>
</evidence>
<dbReference type="PANTHER" id="PTHR10344:SF4">
    <property type="entry name" value="UMP-CMP KINASE 2, MITOCHONDRIAL"/>
    <property type="match status" value="1"/>
</dbReference>
<dbReference type="OrthoDB" id="9774907at2"/>
<evidence type="ECO:0000256" key="3">
    <source>
        <dbReference type="ARBA" id="ARBA00017144"/>
    </source>
</evidence>
<dbReference type="SUPFAM" id="SSF52540">
    <property type="entry name" value="P-loop containing nucleoside triphosphate hydrolases"/>
    <property type="match status" value="1"/>
</dbReference>
<dbReference type="Pfam" id="PF02223">
    <property type="entry name" value="Thymidylate_kin"/>
    <property type="match status" value="1"/>
</dbReference>
<dbReference type="PANTHER" id="PTHR10344">
    <property type="entry name" value="THYMIDYLATE KINASE"/>
    <property type="match status" value="1"/>
</dbReference>
<protein>
    <recommendedName>
        <fullName evidence="3 12">Thymidylate kinase</fullName>
        <ecNumber evidence="2 12">2.7.4.9</ecNumber>
    </recommendedName>
    <alternativeName>
        <fullName evidence="9 12">dTMP kinase</fullName>
    </alternativeName>
</protein>
<dbReference type="CDD" id="cd01672">
    <property type="entry name" value="TMPK"/>
    <property type="match status" value="1"/>
</dbReference>
<evidence type="ECO:0000313" key="15">
    <source>
        <dbReference type="Proteomes" id="UP000248330"/>
    </source>
</evidence>